<name>A0A2H0TBC5_9BACT</name>
<sequence length="67" mass="7770">LLLERLDNPAVDKYYATDSLSLPSEILEHPKYVSVTSKELIAKAIFNTYYRLSISQLFALDKEKSYR</sequence>
<gene>
    <name evidence="1" type="ORF">COU49_01610</name>
</gene>
<evidence type="ECO:0000313" key="2">
    <source>
        <dbReference type="Proteomes" id="UP000230094"/>
    </source>
</evidence>
<protein>
    <submittedName>
        <fullName evidence="1">Uncharacterized protein</fullName>
    </submittedName>
</protein>
<reference evidence="2" key="1">
    <citation type="submission" date="2017-09" db="EMBL/GenBank/DDBJ databases">
        <title>Depth-based differentiation of microbial function through sediment-hosted aquifers and enrichment of novel symbionts in the deep terrestrial subsurface.</title>
        <authorList>
            <person name="Probst A.J."/>
            <person name="Ladd B."/>
            <person name="Jarett J.K."/>
            <person name="Geller-Mcgrath D.E."/>
            <person name="Sieber C.M.K."/>
            <person name="Emerson J.B."/>
            <person name="Anantharaman K."/>
            <person name="Thomas B.C."/>
            <person name="Malmstrom R."/>
            <person name="Stieglmeier M."/>
            <person name="Klingl A."/>
            <person name="Woyke T."/>
            <person name="Ryan C.M."/>
            <person name="Banfield J.F."/>
        </authorList>
    </citation>
    <scope>NUCLEOTIDE SEQUENCE [LARGE SCALE GENOMIC DNA]</scope>
</reference>
<proteinExistence type="predicted"/>
<organism evidence="1 2">
    <name type="scientific">Candidatus Nomurabacteria bacterium CG10_big_fil_rev_8_21_14_0_10_35_16</name>
    <dbReference type="NCBI Taxonomy" id="1974731"/>
    <lineage>
        <taxon>Bacteria</taxon>
        <taxon>Candidatus Nomuraibacteriota</taxon>
    </lineage>
</organism>
<dbReference type="AlphaFoldDB" id="A0A2H0TBC5"/>
<dbReference type="Proteomes" id="UP000230094">
    <property type="component" value="Unassembled WGS sequence"/>
</dbReference>
<accession>A0A2H0TBC5</accession>
<evidence type="ECO:0000313" key="1">
    <source>
        <dbReference type="EMBL" id="PIR68329.1"/>
    </source>
</evidence>
<dbReference type="EMBL" id="PFCQ01000009">
    <property type="protein sequence ID" value="PIR68329.1"/>
    <property type="molecule type" value="Genomic_DNA"/>
</dbReference>
<feature type="non-terminal residue" evidence="1">
    <location>
        <position position="1"/>
    </location>
</feature>
<comment type="caution">
    <text evidence="1">The sequence shown here is derived from an EMBL/GenBank/DDBJ whole genome shotgun (WGS) entry which is preliminary data.</text>
</comment>